<comment type="caution">
    <text evidence="1">The sequence shown here is derived from an EMBL/GenBank/DDBJ whole genome shotgun (WGS) entry which is preliminary data.</text>
</comment>
<gene>
    <name evidence="1" type="ORF">PSON_ATCC_30995.1.T0550023</name>
</gene>
<sequence length="79" mass="9250">MLAQIKVGKNLLNLIVINLLLKLEEKQEDKPIYQGFHQDKASCCQNSANQCFFSTFSNNTELKCELYQQQQVYYLMKNL</sequence>
<proteinExistence type="predicted"/>
<accession>A0A8S1NHP8</accession>
<organism evidence="1 2">
    <name type="scientific">Paramecium sonneborni</name>
    <dbReference type="NCBI Taxonomy" id="65129"/>
    <lineage>
        <taxon>Eukaryota</taxon>
        <taxon>Sar</taxon>
        <taxon>Alveolata</taxon>
        <taxon>Ciliophora</taxon>
        <taxon>Intramacronucleata</taxon>
        <taxon>Oligohymenophorea</taxon>
        <taxon>Peniculida</taxon>
        <taxon>Parameciidae</taxon>
        <taxon>Paramecium</taxon>
    </lineage>
</organism>
<dbReference type="Proteomes" id="UP000692954">
    <property type="component" value="Unassembled WGS sequence"/>
</dbReference>
<evidence type="ECO:0000313" key="1">
    <source>
        <dbReference type="EMBL" id="CAD8089886.1"/>
    </source>
</evidence>
<protein>
    <submittedName>
        <fullName evidence="1">Uncharacterized protein</fullName>
    </submittedName>
</protein>
<dbReference type="AlphaFoldDB" id="A0A8S1NHP8"/>
<evidence type="ECO:0000313" key="2">
    <source>
        <dbReference type="Proteomes" id="UP000692954"/>
    </source>
</evidence>
<keyword evidence="2" id="KW-1185">Reference proteome</keyword>
<name>A0A8S1NHP8_9CILI</name>
<dbReference type="EMBL" id="CAJJDN010000055">
    <property type="protein sequence ID" value="CAD8089886.1"/>
    <property type="molecule type" value="Genomic_DNA"/>
</dbReference>
<reference evidence="1" key="1">
    <citation type="submission" date="2021-01" db="EMBL/GenBank/DDBJ databases">
        <authorList>
            <consortium name="Genoscope - CEA"/>
            <person name="William W."/>
        </authorList>
    </citation>
    <scope>NUCLEOTIDE SEQUENCE</scope>
</reference>